<reference evidence="4 5" key="1">
    <citation type="journal article" date="2014" name="Int. J. Syst. Evol. Microbiol.">
        <title>Oceanisphaera profunda sp. nov., a marine bacterium isolated from deep-sea sediment, and emended description of the genus Oceanisphaera.</title>
        <authorList>
            <person name="Xu Z."/>
            <person name="Zhang X.Y."/>
            <person name="Su H.N."/>
            <person name="Yu Z.C."/>
            <person name="Liu C."/>
            <person name="Li H."/>
            <person name="Chen X.L."/>
            <person name="Song X.Y."/>
            <person name="Xie B.B."/>
            <person name="Qin Q.L."/>
            <person name="Zhou B.C."/>
            <person name="Shi M."/>
            <person name="Huang Y."/>
            <person name="Zhang Y.Z."/>
        </authorList>
    </citation>
    <scope>NUCLEOTIDE SEQUENCE [LARGE SCALE GENOMIC DNA]</scope>
    <source>
        <strain evidence="4 5">SM1222</strain>
    </source>
</reference>
<keyword evidence="1 2" id="KW-0732">Signal</keyword>
<evidence type="ECO:0000259" key="3">
    <source>
        <dbReference type="PROSITE" id="PS50983"/>
    </source>
</evidence>
<organism evidence="4 5">
    <name type="scientific">Oceanisphaera profunda</name>
    <dbReference type="NCBI Taxonomy" id="1416627"/>
    <lineage>
        <taxon>Bacteria</taxon>
        <taxon>Pseudomonadati</taxon>
        <taxon>Pseudomonadota</taxon>
        <taxon>Gammaproteobacteria</taxon>
        <taxon>Aeromonadales</taxon>
        <taxon>Aeromonadaceae</taxon>
        <taxon>Oceanisphaera</taxon>
    </lineage>
</organism>
<sequence length="295" mass="32231">MTAHVKLKAHFKTTNGLVSLLVATLLSVAPAYAAERVTEPETKPAQRIISLAPHITELLFAIGAGEQVIALDDASDYPETAKALPKVANYRSLNTERILALSPDLIVAWGSAQSQVVQPLVQLGIKVFFSAPATFDDLSTELSQLGELTGHQAQAAAVVREYEQELTKLRLEYQDRTPLTVFYQIAEVPLMSANSSTWMSQAVTLCGGVNIMADSLAPYPQVNAEQVLAQNPDVIVAADNAELRHWQQWPALQAVANQQLLTVDANLLHRFTPRSTQGIRQLCELLDEVRQARAS</sequence>
<dbReference type="PANTHER" id="PTHR30535:SF34">
    <property type="entry name" value="MOLYBDATE-BINDING PROTEIN MOLA"/>
    <property type="match status" value="1"/>
</dbReference>
<dbReference type="InterPro" id="IPR002491">
    <property type="entry name" value="ABC_transptr_periplasmic_BD"/>
</dbReference>
<dbReference type="AlphaFoldDB" id="A0A1Y0D3S0"/>
<accession>A0A1Y0D3S0</accession>
<dbReference type="PROSITE" id="PS50983">
    <property type="entry name" value="FE_B12_PBP"/>
    <property type="match status" value="1"/>
</dbReference>
<evidence type="ECO:0000313" key="5">
    <source>
        <dbReference type="Proteomes" id="UP000243937"/>
    </source>
</evidence>
<evidence type="ECO:0000313" key="4">
    <source>
        <dbReference type="EMBL" id="ART82181.1"/>
    </source>
</evidence>
<dbReference type="OrthoDB" id="6495095at2"/>
<dbReference type="Proteomes" id="UP000243937">
    <property type="component" value="Chromosome"/>
</dbReference>
<keyword evidence="5" id="KW-1185">Reference proteome</keyword>
<protein>
    <submittedName>
        <fullName evidence="4">Cobalamin-binding protein</fullName>
    </submittedName>
</protein>
<dbReference type="CDD" id="cd01144">
    <property type="entry name" value="BtuF"/>
    <property type="match status" value="1"/>
</dbReference>
<feature type="chain" id="PRO_5013050221" evidence="2">
    <location>
        <begin position="34"/>
        <end position="295"/>
    </location>
</feature>
<feature type="domain" description="Fe/B12 periplasmic-binding" evidence="3">
    <location>
        <begin position="47"/>
        <end position="290"/>
    </location>
</feature>
<name>A0A1Y0D3S0_9GAMM</name>
<dbReference type="KEGG" id="opf:CBP31_05685"/>
<dbReference type="InterPro" id="IPR054828">
    <property type="entry name" value="Vit_B12_bind_prot"/>
</dbReference>
<evidence type="ECO:0000256" key="1">
    <source>
        <dbReference type="ARBA" id="ARBA00022729"/>
    </source>
</evidence>
<evidence type="ECO:0000256" key="2">
    <source>
        <dbReference type="SAM" id="SignalP"/>
    </source>
</evidence>
<dbReference type="NCBIfam" id="NF038402">
    <property type="entry name" value="TroA_like"/>
    <property type="match status" value="1"/>
</dbReference>
<feature type="signal peptide" evidence="2">
    <location>
        <begin position="1"/>
        <end position="33"/>
    </location>
</feature>
<proteinExistence type="predicted"/>
<dbReference type="Pfam" id="PF01497">
    <property type="entry name" value="Peripla_BP_2"/>
    <property type="match status" value="1"/>
</dbReference>
<dbReference type="SUPFAM" id="SSF53807">
    <property type="entry name" value="Helical backbone' metal receptor"/>
    <property type="match status" value="1"/>
</dbReference>
<dbReference type="Gene3D" id="3.40.50.1980">
    <property type="entry name" value="Nitrogenase molybdenum iron protein domain"/>
    <property type="match status" value="2"/>
</dbReference>
<gene>
    <name evidence="4" type="ORF">CBP31_05685</name>
</gene>
<dbReference type="RefSeq" id="WP_087035336.1">
    <property type="nucleotide sequence ID" value="NZ_CP021377.1"/>
</dbReference>
<dbReference type="EMBL" id="CP021377">
    <property type="protein sequence ID" value="ART82181.1"/>
    <property type="molecule type" value="Genomic_DNA"/>
</dbReference>
<dbReference type="InterPro" id="IPR050902">
    <property type="entry name" value="ABC_Transporter_SBP"/>
</dbReference>
<dbReference type="GO" id="GO:0071281">
    <property type="term" value="P:cellular response to iron ion"/>
    <property type="evidence" value="ECO:0007669"/>
    <property type="project" value="TreeGrafter"/>
</dbReference>
<dbReference type="PANTHER" id="PTHR30535">
    <property type="entry name" value="VITAMIN B12-BINDING PROTEIN"/>
    <property type="match status" value="1"/>
</dbReference>